<dbReference type="Gene3D" id="3.20.20.370">
    <property type="entry name" value="Glycoside hydrolase/deacetylase"/>
    <property type="match status" value="1"/>
</dbReference>
<dbReference type="PANTHER" id="PTHR10587:SF133">
    <property type="entry name" value="CHITIN DEACETYLASE 1-RELATED"/>
    <property type="match status" value="1"/>
</dbReference>
<name>A0A0M2NJR0_9FIRM</name>
<dbReference type="SUPFAM" id="SSF88713">
    <property type="entry name" value="Glycoside hydrolase/deacetylase"/>
    <property type="match status" value="1"/>
</dbReference>
<gene>
    <name evidence="5" type="ORF">CHK_1787</name>
</gene>
<keyword evidence="2 5" id="KW-0378">Hydrolase</keyword>
<comment type="caution">
    <text evidence="5">The sequence shown here is derived from an EMBL/GenBank/DDBJ whole genome shotgun (WGS) entry which is preliminary data.</text>
</comment>
<dbReference type="AlphaFoldDB" id="A0A0M2NJR0"/>
<feature type="region of interest" description="Disordered" evidence="3">
    <location>
        <begin position="21"/>
        <end position="55"/>
    </location>
</feature>
<dbReference type="EC" id="3.5.1.-" evidence="5"/>
<dbReference type="Pfam" id="PF01522">
    <property type="entry name" value="Polysacc_deac_1"/>
    <property type="match status" value="1"/>
</dbReference>
<dbReference type="GO" id="GO:0005975">
    <property type="term" value="P:carbohydrate metabolic process"/>
    <property type="evidence" value="ECO:0007669"/>
    <property type="project" value="InterPro"/>
</dbReference>
<accession>A0A0M2NJR0</accession>
<sequence>MLSFAGCGKLLADGSQATTITSTQTQNASLQPSVEQMPTSPPKPTATTIPSPATTPTFTTQLTQLQTKEGYIPPKSLDGIDPMNDKVVSLTFDDGPHKENTPRLLDILKKNNVVATFFMVGKNVKQYPDIVKRVYDEGHEIGSHSYDHPDLMKLSLNQIMVDQYGKANDAIEAVTGFRTLIDRPPYGSMSEEMAKQIGREQILWSVDPEDWKKENRAPDIVYDHVVNGTENGGYVKDGAIILSHDIHASTVDAYERIIPALKEQGYKFVTVTQMIQIAEIRGKNIGYRFGHAPTAEEAMKNLEKK</sequence>
<feature type="domain" description="NodB homology" evidence="4">
    <location>
        <begin position="86"/>
        <end position="269"/>
    </location>
</feature>
<dbReference type="Proteomes" id="UP000034076">
    <property type="component" value="Unassembled WGS sequence"/>
</dbReference>
<keyword evidence="1" id="KW-0479">Metal-binding</keyword>
<protein>
    <submittedName>
        <fullName evidence="5">Peptidoglycan N-acetylglucosamine deacetylase</fullName>
        <ecNumber evidence="5">3.5.1.-</ecNumber>
    </submittedName>
</protein>
<dbReference type="PROSITE" id="PS51677">
    <property type="entry name" value="NODB"/>
    <property type="match status" value="1"/>
</dbReference>
<dbReference type="InterPro" id="IPR011330">
    <property type="entry name" value="Glyco_hydro/deAcase_b/a-brl"/>
</dbReference>
<dbReference type="STRING" id="270498.CHK_1787"/>
<proteinExistence type="predicted"/>
<keyword evidence="6" id="KW-1185">Reference proteome</keyword>
<dbReference type="EMBL" id="LAYJ01000102">
    <property type="protein sequence ID" value="KKI50672.1"/>
    <property type="molecule type" value="Genomic_DNA"/>
</dbReference>
<reference evidence="5 6" key="1">
    <citation type="submission" date="2015-04" db="EMBL/GenBank/DDBJ databases">
        <title>Draft genome sequence of bacteremic isolate Catabacter hongkongensis type strain HKU16T.</title>
        <authorList>
            <person name="Lau S.K."/>
            <person name="Teng J.L."/>
            <person name="Huang Y."/>
            <person name="Curreem S.O."/>
            <person name="Tsui S.K."/>
            <person name="Woo P.C."/>
        </authorList>
    </citation>
    <scope>NUCLEOTIDE SEQUENCE [LARGE SCALE GENOMIC DNA]</scope>
    <source>
        <strain evidence="5 6">HKU16</strain>
    </source>
</reference>
<feature type="compositionally biased region" description="Low complexity" evidence="3">
    <location>
        <begin position="45"/>
        <end position="55"/>
    </location>
</feature>
<dbReference type="InterPro" id="IPR050248">
    <property type="entry name" value="Polysacc_deacetylase_ArnD"/>
</dbReference>
<dbReference type="GO" id="GO:0046872">
    <property type="term" value="F:metal ion binding"/>
    <property type="evidence" value="ECO:0007669"/>
    <property type="project" value="UniProtKB-KW"/>
</dbReference>
<dbReference type="PANTHER" id="PTHR10587">
    <property type="entry name" value="GLYCOSYL TRANSFERASE-RELATED"/>
    <property type="match status" value="1"/>
</dbReference>
<evidence type="ECO:0000313" key="5">
    <source>
        <dbReference type="EMBL" id="KKI50672.1"/>
    </source>
</evidence>
<evidence type="ECO:0000259" key="4">
    <source>
        <dbReference type="PROSITE" id="PS51677"/>
    </source>
</evidence>
<evidence type="ECO:0000256" key="3">
    <source>
        <dbReference type="SAM" id="MobiDB-lite"/>
    </source>
</evidence>
<dbReference type="GO" id="GO:0016810">
    <property type="term" value="F:hydrolase activity, acting on carbon-nitrogen (but not peptide) bonds"/>
    <property type="evidence" value="ECO:0007669"/>
    <property type="project" value="InterPro"/>
</dbReference>
<organism evidence="5 6">
    <name type="scientific">Christensenella hongkongensis</name>
    <dbReference type="NCBI Taxonomy" id="270498"/>
    <lineage>
        <taxon>Bacteria</taxon>
        <taxon>Bacillati</taxon>
        <taxon>Bacillota</taxon>
        <taxon>Clostridia</taxon>
        <taxon>Christensenellales</taxon>
        <taxon>Christensenellaceae</taxon>
        <taxon>Christensenella</taxon>
    </lineage>
</organism>
<evidence type="ECO:0000256" key="1">
    <source>
        <dbReference type="ARBA" id="ARBA00022723"/>
    </source>
</evidence>
<evidence type="ECO:0000313" key="6">
    <source>
        <dbReference type="Proteomes" id="UP000034076"/>
    </source>
</evidence>
<dbReference type="InterPro" id="IPR002509">
    <property type="entry name" value="NODB_dom"/>
</dbReference>
<evidence type="ECO:0000256" key="2">
    <source>
        <dbReference type="ARBA" id="ARBA00022801"/>
    </source>
</evidence>
<dbReference type="CDD" id="cd10954">
    <property type="entry name" value="CE4_CtAXE_like"/>
    <property type="match status" value="1"/>
</dbReference>
<dbReference type="GO" id="GO:0016020">
    <property type="term" value="C:membrane"/>
    <property type="evidence" value="ECO:0007669"/>
    <property type="project" value="TreeGrafter"/>
</dbReference>